<dbReference type="Gene3D" id="3.30.420.40">
    <property type="match status" value="2"/>
</dbReference>
<dbReference type="EMBL" id="WJIF01000003">
    <property type="protein sequence ID" value="MRG59751.1"/>
    <property type="molecule type" value="Genomic_DNA"/>
</dbReference>
<dbReference type="Pfam" id="PF00480">
    <property type="entry name" value="ROK"/>
    <property type="match status" value="1"/>
</dbReference>
<dbReference type="SUPFAM" id="SSF46785">
    <property type="entry name" value="Winged helix' DNA-binding domain"/>
    <property type="match status" value="1"/>
</dbReference>
<organism evidence="2 3">
    <name type="scientific">Agromyces agglutinans</name>
    <dbReference type="NCBI Taxonomy" id="2662258"/>
    <lineage>
        <taxon>Bacteria</taxon>
        <taxon>Bacillati</taxon>
        <taxon>Actinomycetota</taxon>
        <taxon>Actinomycetes</taxon>
        <taxon>Micrococcales</taxon>
        <taxon>Microbacteriaceae</taxon>
        <taxon>Agromyces</taxon>
    </lineage>
</organism>
<dbReference type="InterPro" id="IPR036388">
    <property type="entry name" value="WH-like_DNA-bd_sf"/>
</dbReference>
<proteinExistence type="inferred from homology"/>
<dbReference type="SUPFAM" id="SSF53067">
    <property type="entry name" value="Actin-like ATPase domain"/>
    <property type="match status" value="1"/>
</dbReference>
<dbReference type="AlphaFoldDB" id="A0A6I2F629"/>
<accession>A0A6I2F629</accession>
<dbReference type="PANTHER" id="PTHR18964:SF149">
    <property type="entry name" value="BIFUNCTIONAL UDP-N-ACETYLGLUCOSAMINE 2-EPIMERASE_N-ACETYLMANNOSAMINE KINASE"/>
    <property type="match status" value="1"/>
</dbReference>
<dbReference type="Proteomes" id="UP000431080">
    <property type="component" value="Unassembled WGS sequence"/>
</dbReference>
<dbReference type="RefSeq" id="WP_153684184.1">
    <property type="nucleotide sequence ID" value="NZ_WJIF01000003.1"/>
</dbReference>
<dbReference type="InterPro" id="IPR043129">
    <property type="entry name" value="ATPase_NBD"/>
</dbReference>
<comment type="similarity">
    <text evidence="1">Belongs to the ROK (NagC/XylR) family.</text>
</comment>
<evidence type="ECO:0000256" key="1">
    <source>
        <dbReference type="ARBA" id="ARBA00006479"/>
    </source>
</evidence>
<name>A0A6I2F629_9MICO</name>
<dbReference type="InterPro" id="IPR000600">
    <property type="entry name" value="ROK"/>
</dbReference>
<reference evidence="2 3" key="1">
    <citation type="submission" date="2019-10" db="EMBL/GenBank/DDBJ databases">
        <authorList>
            <person name="Nie G."/>
            <person name="Ming H."/>
            <person name="Yi B."/>
        </authorList>
    </citation>
    <scope>NUCLEOTIDE SEQUENCE [LARGE SCALE GENOMIC DNA]</scope>
    <source>
        <strain evidence="2 3">CFH 90414</strain>
    </source>
</reference>
<keyword evidence="3" id="KW-1185">Reference proteome</keyword>
<evidence type="ECO:0000313" key="3">
    <source>
        <dbReference type="Proteomes" id="UP000431080"/>
    </source>
</evidence>
<evidence type="ECO:0000313" key="2">
    <source>
        <dbReference type="EMBL" id="MRG59751.1"/>
    </source>
</evidence>
<sequence>MTQLGDPPAPPDAPPLDGPRLAQSIRLLDHLVEHGPATRSELASATGLGRSAIAGITARLLDAGILAEETDASPDGRAMPLALAAGHHVLVTTEVGPDEVIATLAALDGTELARFVEPLDAGAAPAALLDLLAAVLQRAIAAADRRGAPVADLTVLVDGAVAGRPAVVVEGARLGDEPIDVLAELRARVSELAEVEAALPAPVQLLPSAIAAASSEAEALGVADLLYLEGDPALASAIIVDGRPLRGAHGLAASIAHLPIVPNGVRCDCGQVGCLVTVAGPAHVIERAGLADLEAMHGRRAAIDELIARIDAADDRARWSWLDAALWIGRTLQVVVPALDPTVIVIGGYWGGFIPDIDAAFRRNRPTIAGGAIGSIPRIVRASAGPEAALDGARRRARARLVAEPLRLIG</sequence>
<comment type="caution">
    <text evidence="2">The sequence shown here is derived from an EMBL/GenBank/DDBJ whole genome shotgun (WGS) entry which is preliminary data.</text>
</comment>
<gene>
    <name evidence="2" type="ORF">GE115_07705</name>
</gene>
<dbReference type="InterPro" id="IPR036390">
    <property type="entry name" value="WH_DNA-bd_sf"/>
</dbReference>
<dbReference type="Gene3D" id="1.10.10.10">
    <property type="entry name" value="Winged helix-like DNA-binding domain superfamily/Winged helix DNA-binding domain"/>
    <property type="match status" value="1"/>
</dbReference>
<dbReference type="PANTHER" id="PTHR18964">
    <property type="entry name" value="ROK (REPRESSOR, ORF, KINASE) FAMILY"/>
    <property type="match status" value="1"/>
</dbReference>
<protein>
    <submittedName>
        <fullName evidence="2">ROK family protein</fullName>
    </submittedName>
</protein>